<gene>
    <name evidence="4" type="ORF">LVISKB_0070</name>
</gene>
<evidence type="ECO:0000256" key="2">
    <source>
        <dbReference type="PROSITE-ProRule" id="PRU00335"/>
    </source>
</evidence>
<dbReference type="AlphaFoldDB" id="M5ABE9"/>
<accession>M5ABE9</accession>
<feature type="domain" description="HTH tetR-type" evidence="3">
    <location>
        <begin position="8"/>
        <end position="68"/>
    </location>
</feature>
<feature type="DNA-binding region" description="H-T-H motif" evidence="2">
    <location>
        <begin position="31"/>
        <end position="50"/>
    </location>
</feature>
<dbReference type="GO" id="GO:0003677">
    <property type="term" value="F:DNA binding"/>
    <property type="evidence" value="ECO:0007669"/>
    <property type="project" value="UniProtKB-UniRule"/>
</dbReference>
<organism evidence="4 5">
    <name type="scientific">Levilactobacillus brevis KB290</name>
    <dbReference type="NCBI Taxonomy" id="1001583"/>
    <lineage>
        <taxon>Bacteria</taxon>
        <taxon>Bacillati</taxon>
        <taxon>Bacillota</taxon>
        <taxon>Bacilli</taxon>
        <taxon>Lactobacillales</taxon>
        <taxon>Lactobacillaceae</taxon>
        <taxon>Levilactobacillus</taxon>
    </lineage>
</organism>
<dbReference type="SUPFAM" id="SSF46689">
    <property type="entry name" value="Homeodomain-like"/>
    <property type="match status" value="1"/>
</dbReference>
<evidence type="ECO:0000313" key="4">
    <source>
        <dbReference type="EMBL" id="BAN05705.1"/>
    </source>
</evidence>
<dbReference type="Proteomes" id="UP000012042">
    <property type="component" value="Chromosome"/>
</dbReference>
<evidence type="ECO:0000256" key="1">
    <source>
        <dbReference type="ARBA" id="ARBA00023125"/>
    </source>
</evidence>
<dbReference type="EMBL" id="AP012167">
    <property type="protein sequence ID" value="BAN05705.1"/>
    <property type="molecule type" value="Genomic_DNA"/>
</dbReference>
<dbReference type="KEGG" id="lbk:LVISKB_0070"/>
<reference evidence="4 5" key="1">
    <citation type="journal article" date="2013" name="PLoS ONE">
        <title>Genomic Analysis by Deep Sequencing of the Probiotic Lactobacillus brevis KB290 Harboring Nine Plasmids Reveals Genomic Stability.</title>
        <authorList>
            <person name="Fukao M."/>
            <person name="Oshima K."/>
            <person name="Morita H."/>
            <person name="Toh H."/>
            <person name="Suda W."/>
            <person name="Kim S.W."/>
            <person name="Suzuki S."/>
            <person name="Yakabe T."/>
            <person name="Hattori M."/>
            <person name="Yajima N."/>
        </authorList>
    </citation>
    <scope>NUCLEOTIDE SEQUENCE [LARGE SCALE GENOMIC DNA]</scope>
    <source>
        <strain evidence="4 5">KB290</strain>
    </source>
</reference>
<evidence type="ECO:0000313" key="5">
    <source>
        <dbReference type="Proteomes" id="UP000012042"/>
    </source>
</evidence>
<evidence type="ECO:0000259" key="3">
    <source>
        <dbReference type="PROSITE" id="PS50977"/>
    </source>
</evidence>
<name>M5ABE9_LEVBR</name>
<dbReference type="PROSITE" id="PS50977">
    <property type="entry name" value="HTH_TETR_2"/>
    <property type="match status" value="1"/>
</dbReference>
<dbReference type="InterPro" id="IPR001647">
    <property type="entry name" value="HTH_TetR"/>
</dbReference>
<keyword evidence="1 2" id="KW-0238">DNA-binding</keyword>
<dbReference type="Pfam" id="PF00440">
    <property type="entry name" value="TetR_N"/>
    <property type="match status" value="1"/>
</dbReference>
<sequence length="189" mass="22058">MEREPMSNQTKEKIIIATQQIMLETASINVRLTDIADRVGITHGALYRHFPDKQSIMVAVAKRWFEQAILQNIHVASTVINPLNFLHDWLWQFANAKKAAYRDSPQMFELNTLYVENDPAILREVLLSSMKMIDDLMNFHDATYLRAEIILAAFSEFTLPSFRKSWYSPDYTVRFERLWQLISMGLTNL</sequence>
<dbReference type="HOGENOM" id="CLU_069356_7_2_9"/>
<proteinExistence type="predicted"/>
<dbReference type="Gene3D" id="1.10.357.10">
    <property type="entry name" value="Tetracycline Repressor, domain 2"/>
    <property type="match status" value="1"/>
</dbReference>
<dbReference type="PATRIC" id="fig|1001583.3.peg.67"/>
<protein>
    <submittedName>
        <fullName evidence="4">TetR family transcriptional regulator</fullName>
    </submittedName>
</protein>
<dbReference type="InterPro" id="IPR009057">
    <property type="entry name" value="Homeodomain-like_sf"/>
</dbReference>